<feature type="domain" description="Coenzyme Q-binding protein COQ10 START" evidence="2">
    <location>
        <begin position="10"/>
        <end position="139"/>
    </location>
</feature>
<dbReference type="Pfam" id="PF03364">
    <property type="entry name" value="Polyketide_cyc"/>
    <property type="match status" value="1"/>
</dbReference>
<dbReference type="RefSeq" id="WP_018080178.1">
    <property type="nucleotide sequence ID" value="NZ_AQWM01000001.1"/>
</dbReference>
<dbReference type="CDD" id="cd07813">
    <property type="entry name" value="COQ10p_like"/>
    <property type="match status" value="1"/>
</dbReference>
<evidence type="ECO:0000256" key="1">
    <source>
        <dbReference type="ARBA" id="ARBA00008918"/>
    </source>
</evidence>
<dbReference type="InterPro" id="IPR005031">
    <property type="entry name" value="COQ10_START"/>
</dbReference>
<accession>V4Q3G3</accession>
<comment type="caution">
    <text evidence="3">The sequence shown here is derived from an EMBL/GenBank/DDBJ whole genome shotgun (WGS) entry which is preliminary data.</text>
</comment>
<dbReference type="Gene3D" id="3.30.530.20">
    <property type="match status" value="1"/>
</dbReference>
<keyword evidence="4" id="KW-1185">Reference proteome</keyword>
<proteinExistence type="inferred from homology"/>
<name>V4Q3G3_9CAUL</name>
<dbReference type="OrthoDB" id="9804759at2"/>
<reference evidence="3 4" key="1">
    <citation type="journal article" date="2014" name="Nature">
        <title>Sequential evolution of bacterial morphology by co-option of a developmental regulator.</title>
        <authorList>
            <person name="Jiang C."/>
            <person name="Brown P.J."/>
            <person name="Ducret A."/>
            <person name="Brun Y.V."/>
        </authorList>
    </citation>
    <scope>NUCLEOTIDE SEQUENCE [LARGE SCALE GENOMIC DNA]</scope>
    <source>
        <strain evidence="3 4">DSM 16100</strain>
    </source>
</reference>
<dbReference type="PANTHER" id="PTHR12901">
    <property type="entry name" value="SPERM PROTEIN HOMOLOG"/>
    <property type="match status" value="1"/>
</dbReference>
<dbReference type="InterPro" id="IPR023393">
    <property type="entry name" value="START-like_dom_sf"/>
</dbReference>
<dbReference type="AlphaFoldDB" id="V4Q3G3"/>
<dbReference type="eggNOG" id="COG2867">
    <property type="taxonomic scope" value="Bacteria"/>
</dbReference>
<dbReference type="STRING" id="1121022.GCA_000376105_00506"/>
<evidence type="ECO:0000313" key="3">
    <source>
        <dbReference type="EMBL" id="ESQ94229.1"/>
    </source>
</evidence>
<dbReference type="Proteomes" id="UP000017837">
    <property type="component" value="Unassembled WGS sequence"/>
</dbReference>
<dbReference type="GO" id="GO:0045333">
    <property type="term" value="P:cellular respiration"/>
    <property type="evidence" value="ECO:0007669"/>
    <property type="project" value="InterPro"/>
</dbReference>
<dbReference type="SUPFAM" id="SSF55961">
    <property type="entry name" value="Bet v1-like"/>
    <property type="match status" value="1"/>
</dbReference>
<dbReference type="GO" id="GO:0048039">
    <property type="term" value="F:ubiquinone binding"/>
    <property type="evidence" value="ECO:0007669"/>
    <property type="project" value="InterPro"/>
</dbReference>
<dbReference type="EMBL" id="AWGB01000004">
    <property type="protein sequence ID" value="ESQ94229.1"/>
    <property type="molecule type" value="Genomic_DNA"/>
</dbReference>
<sequence>MTQFRLERVLPYDAAQLYELVSDVERYPDFIQWITKLRAYNRETLPDGVSRFDADVNVGFKMLSEKFSTRVTRHPSNRTVDFALIRGPFRKLAGRWSFVVVDGGTQVAFDMDVEIKNPILDAVFKANFKLAVSKLLAIFEARAASLYPKL</sequence>
<evidence type="ECO:0000259" key="2">
    <source>
        <dbReference type="Pfam" id="PF03364"/>
    </source>
</evidence>
<evidence type="ECO:0000313" key="4">
    <source>
        <dbReference type="Proteomes" id="UP000017837"/>
    </source>
</evidence>
<gene>
    <name evidence="3" type="ORF">ABENE_01595</name>
</gene>
<protein>
    <recommendedName>
        <fullName evidence="2">Coenzyme Q-binding protein COQ10 START domain-containing protein</fullName>
    </recommendedName>
</protein>
<organism evidence="3 4">
    <name type="scientific">Asticcacaulis benevestitus DSM 16100 = ATCC BAA-896</name>
    <dbReference type="NCBI Taxonomy" id="1121022"/>
    <lineage>
        <taxon>Bacteria</taxon>
        <taxon>Pseudomonadati</taxon>
        <taxon>Pseudomonadota</taxon>
        <taxon>Alphaproteobacteria</taxon>
        <taxon>Caulobacterales</taxon>
        <taxon>Caulobacteraceae</taxon>
        <taxon>Asticcacaulis</taxon>
    </lineage>
</organism>
<dbReference type="InterPro" id="IPR044996">
    <property type="entry name" value="COQ10-like"/>
</dbReference>
<dbReference type="PANTHER" id="PTHR12901:SF10">
    <property type="entry name" value="COENZYME Q-BINDING PROTEIN COQ10, MITOCHONDRIAL"/>
    <property type="match status" value="1"/>
</dbReference>
<dbReference type="PATRIC" id="fig|1121022.4.peg.318"/>
<comment type="similarity">
    <text evidence="1">Belongs to the ribosome association toxin RatA family.</text>
</comment>